<keyword evidence="6" id="KW-0560">Oxidoreductase</keyword>
<feature type="compositionally biased region" description="Low complexity" evidence="12">
    <location>
        <begin position="325"/>
        <end position="339"/>
    </location>
</feature>
<keyword evidence="10" id="KW-0325">Glycoprotein</keyword>
<dbReference type="EMBL" id="CP144102">
    <property type="protein sequence ID" value="WWC89343.1"/>
    <property type="molecule type" value="Genomic_DNA"/>
</dbReference>
<dbReference type="Proteomes" id="UP001355207">
    <property type="component" value="Chromosome 5"/>
</dbReference>
<evidence type="ECO:0000256" key="1">
    <source>
        <dbReference type="ARBA" id="ARBA00001973"/>
    </source>
</evidence>
<evidence type="ECO:0000256" key="13">
    <source>
        <dbReference type="SAM" id="SignalP"/>
    </source>
</evidence>
<evidence type="ECO:0000256" key="11">
    <source>
        <dbReference type="ARBA" id="ARBA00046340"/>
    </source>
</evidence>
<reference evidence="14 15" key="1">
    <citation type="submission" date="2024-01" db="EMBL/GenBank/DDBJ databases">
        <title>Comparative genomics of Cryptococcus and Kwoniella reveals pathogenesis evolution and contrasting modes of karyotype evolution via chromosome fusion or intercentromeric recombination.</title>
        <authorList>
            <person name="Coelho M.A."/>
            <person name="David-Palma M."/>
            <person name="Shea T."/>
            <person name="Bowers K."/>
            <person name="McGinley-Smith S."/>
            <person name="Mohammad A.W."/>
            <person name="Gnirke A."/>
            <person name="Yurkov A.M."/>
            <person name="Nowrousian M."/>
            <person name="Sun S."/>
            <person name="Cuomo C.A."/>
            <person name="Heitman J."/>
        </authorList>
    </citation>
    <scope>NUCLEOTIDE SEQUENCE [LARGE SCALE GENOMIC DNA]</scope>
    <source>
        <strain evidence="14 15">CBS 6074</strain>
    </source>
</reference>
<evidence type="ECO:0000256" key="9">
    <source>
        <dbReference type="ARBA" id="ARBA00023157"/>
    </source>
</evidence>
<protein>
    <submittedName>
        <fullName evidence="14">Uncharacterized protein</fullName>
    </submittedName>
</protein>
<dbReference type="InterPro" id="IPR054497">
    <property type="entry name" value="LPMO_AA14"/>
</dbReference>
<evidence type="ECO:0000256" key="4">
    <source>
        <dbReference type="ARBA" id="ARBA00022723"/>
    </source>
</evidence>
<evidence type="ECO:0000256" key="7">
    <source>
        <dbReference type="ARBA" id="ARBA00023008"/>
    </source>
</evidence>
<dbReference type="AlphaFoldDB" id="A0AAX4JWR0"/>
<comment type="cofactor">
    <cofactor evidence="1">
        <name>Cu(2+)</name>
        <dbReference type="ChEBI" id="CHEBI:29036"/>
    </cofactor>
</comment>
<dbReference type="GO" id="GO:0004497">
    <property type="term" value="F:monooxygenase activity"/>
    <property type="evidence" value="ECO:0007669"/>
    <property type="project" value="UniProtKB-KW"/>
</dbReference>
<gene>
    <name evidence="14" type="ORF">L201_004264</name>
</gene>
<dbReference type="GO" id="GO:0046872">
    <property type="term" value="F:metal ion binding"/>
    <property type="evidence" value="ECO:0007669"/>
    <property type="project" value="UniProtKB-KW"/>
</dbReference>
<feature type="signal peptide" evidence="13">
    <location>
        <begin position="1"/>
        <end position="19"/>
    </location>
</feature>
<sequence>MRVTQLCFALAASLVSVQAHIALWDEGMYGWDPEDPNQSEPVLPLMHLPFNQWWFHGYINKPPQEGKFMELPSGGTYKGQVACNKALTTYGQNDYQQTGIYACDGQGDTGGIGAMHTSDQWGSPDPKDVKGCGIAIAYESDVNKIKPEDFTVISTNYTCPWFKDVDFHIPADLPPCPEGGCHCMWGWIHAADAGSEQNYLLGYRCNVTGATGVTPLPAPQTANKCDYPADTSNCTVAGKQMHFWYNERNNNPQGEYDPPFYNGEYGFMNGAQTDLFATVGGAQSSSSSSIPANNSGSGSSASSANPASTSPQVAASGAYGDAQPSTTASATSVSSSSAVANTDYTTQTTVTIDTTMVRPSDGSTTNDAALTADATINVQAHAAIATSVSTSNKTKTCSASKRKRHLERLMNSPELMKKHQARNQRRRQERLNKTRIEADLVQMSKRNL</sequence>
<feature type="compositionally biased region" description="Low complexity" evidence="12">
    <location>
        <begin position="281"/>
        <end position="311"/>
    </location>
</feature>
<evidence type="ECO:0000256" key="10">
    <source>
        <dbReference type="ARBA" id="ARBA00023180"/>
    </source>
</evidence>
<accession>A0AAX4JWR0</accession>
<evidence type="ECO:0000256" key="6">
    <source>
        <dbReference type="ARBA" id="ARBA00023002"/>
    </source>
</evidence>
<dbReference type="RefSeq" id="XP_066076106.1">
    <property type="nucleotide sequence ID" value="XM_066220009.1"/>
</dbReference>
<dbReference type="GO" id="GO:0005576">
    <property type="term" value="C:extracellular region"/>
    <property type="evidence" value="ECO:0007669"/>
    <property type="project" value="UniProtKB-SubCell"/>
</dbReference>
<keyword evidence="15" id="KW-1185">Reference proteome</keyword>
<feature type="chain" id="PRO_5043892755" evidence="13">
    <location>
        <begin position="20"/>
        <end position="448"/>
    </location>
</feature>
<keyword evidence="9" id="KW-1015">Disulfide bond</keyword>
<comment type="similarity">
    <text evidence="11">Belongs to the polysaccharide monooxygenase AA14 family.</text>
</comment>
<evidence type="ECO:0000256" key="8">
    <source>
        <dbReference type="ARBA" id="ARBA00023033"/>
    </source>
</evidence>
<comment type="subcellular location">
    <subcellularLocation>
        <location evidence="2">Secreted</location>
    </subcellularLocation>
</comment>
<evidence type="ECO:0000256" key="12">
    <source>
        <dbReference type="SAM" id="MobiDB-lite"/>
    </source>
</evidence>
<feature type="region of interest" description="Disordered" evidence="12">
    <location>
        <begin position="279"/>
        <end position="339"/>
    </location>
</feature>
<evidence type="ECO:0000313" key="14">
    <source>
        <dbReference type="EMBL" id="WWC89343.1"/>
    </source>
</evidence>
<evidence type="ECO:0000256" key="2">
    <source>
        <dbReference type="ARBA" id="ARBA00004613"/>
    </source>
</evidence>
<keyword evidence="4" id="KW-0479">Metal-binding</keyword>
<keyword evidence="3" id="KW-0964">Secreted</keyword>
<organism evidence="14 15">
    <name type="scientific">Kwoniella dendrophila CBS 6074</name>
    <dbReference type="NCBI Taxonomy" id="1295534"/>
    <lineage>
        <taxon>Eukaryota</taxon>
        <taxon>Fungi</taxon>
        <taxon>Dikarya</taxon>
        <taxon>Basidiomycota</taxon>
        <taxon>Agaricomycotina</taxon>
        <taxon>Tremellomycetes</taxon>
        <taxon>Tremellales</taxon>
        <taxon>Cryptococcaceae</taxon>
        <taxon>Kwoniella</taxon>
    </lineage>
</organism>
<keyword evidence="8" id="KW-0503">Monooxygenase</keyword>
<keyword evidence="7" id="KW-0186">Copper</keyword>
<evidence type="ECO:0000256" key="5">
    <source>
        <dbReference type="ARBA" id="ARBA00022729"/>
    </source>
</evidence>
<evidence type="ECO:0000313" key="15">
    <source>
        <dbReference type="Proteomes" id="UP001355207"/>
    </source>
</evidence>
<name>A0AAX4JWR0_9TREE</name>
<proteinExistence type="inferred from homology"/>
<keyword evidence="5 13" id="KW-0732">Signal</keyword>
<dbReference type="GeneID" id="91094934"/>
<evidence type="ECO:0000256" key="3">
    <source>
        <dbReference type="ARBA" id="ARBA00022525"/>
    </source>
</evidence>
<dbReference type="Pfam" id="PF22810">
    <property type="entry name" value="LPMO_AA14"/>
    <property type="match status" value="1"/>
</dbReference>